<comment type="similarity">
    <text evidence="1">Belongs to the non-flavoprotein flavin reductase family.</text>
</comment>
<name>A0AAQ0HDV6_PARVE</name>
<dbReference type="InterPro" id="IPR002563">
    <property type="entry name" value="Flavin_Rdtase-like_dom"/>
</dbReference>
<dbReference type="Gene3D" id="3.40.50.1820">
    <property type="entry name" value="alpha/beta hydrolase"/>
    <property type="match status" value="1"/>
</dbReference>
<evidence type="ECO:0000313" key="5">
    <source>
        <dbReference type="Proteomes" id="UP000256794"/>
    </source>
</evidence>
<dbReference type="PANTHER" id="PTHR30466">
    <property type="entry name" value="FLAVIN REDUCTASE"/>
    <property type="match status" value="1"/>
</dbReference>
<gene>
    <name evidence="4" type="ORF">ATH84_10446</name>
</gene>
<dbReference type="PANTHER" id="PTHR30466:SF11">
    <property type="entry name" value="FLAVIN-DEPENDENT MONOOXYGENASE, REDUCTASE SUBUNIT HSAB"/>
    <property type="match status" value="1"/>
</dbReference>
<reference evidence="4 5" key="1">
    <citation type="submission" date="2018-08" db="EMBL/GenBank/DDBJ databases">
        <title>Genomic Encyclopedia of Archaeal and Bacterial Type Strains, Phase II (KMG-II): from individual species to whole genera.</title>
        <authorList>
            <person name="Goeker M."/>
        </authorList>
    </citation>
    <scope>NUCLEOTIDE SEQUENCE [LARGE SCALE GENOMIC DNA]</scope>
    <source>
        <strain evidence="4 5">DSM 582</strain>
    </source>
</reference>
<feature type="domain" description="Flavin reductase like" evidence="3">
    <location>
        <begin position="276"/>
        <end position="419"/>
    </location>
</feature>
<proteinExistence type="inferred from homology"/>
<dbReference type="EMBL" id="QUMX01000044">
    <property type="protein sequence ID" value="REG32681.1"/>
    <property type="molecule type" value="Genomic_DNA"/>
</dbReference>
<accession>A0AAQ0HDV6</accession>
<dbReference type="SUPFAM" id="SSF53474">
    <property type="entry name" value="alpha/beta-Hydrolases"/>
    <property type="match status" value="1"/>
</dbReference>
<evidence type="ECO:0000256" key="2">
    <source>
        <dbReference type="ARBA" id="ARBA00023002"/>
    </source>
</evidence>
<dbReference type="Pfam" id="PF00561">
    <property type="entry name" value="Abhydrolase_1"/>
    <property type="match status" value="1"/>
</dbReference>
<dbReference type="Gene3D" id="2.30.110.10">
    <property type="entry name" value="Electron Transport, Fmn-binding Protein, Chain A"/>
    <property type="match status" value="1"/>
</dbReference>
<dbReference type="RefSeq" id="WP_036758769.1">
    <property type="nucleotide sequence ID" value="NZ_CP035284.1"/>
</dbReference>
<dbReference type="InterPro" id="IPR050268">
    <property type="entry name" value="NADH-dep_flavin_reductase"/>
</dbReference>
<dbReference type="Gene3D" id="3.90.79.10">
    <property type="entry name" value="Nucleoside Triphosphate Pyrophosphohydrolase"/>
    <property type="match status" value="1"/>
</dbReference>
<dbReference type="AlphaFoldDB" id="A0AAQ0HDV6"/>
<comment type="caution">
    <text evidence="4">The sequence shown here is derived from an EMBL/GenBank/DDBJ whole genome shotgun (WGS) entry which is preliminary data.</text>
</comment>
<sequence length="569" mass="60766">MMSRTLPLSDGATVRLIEAGRGEPLLLIHGVGMRAEAWEPQMAALSAHHHVIAVDMPGHGASSPLPADARLPDFVAWAARLVEALGLEPVNLAGHSMGALVSAGLAVERPDLVRRLALLNAVHRRSPEARAAVLARADEIARGEGDNEAPLIRWFGPNQVAIRNKVAHWLDGIDPQRYATAYRAFAEGDAVYADRLAEIACPTLVLTGDGDRNSSAQMSHEMADAIPLGRALIVAGHRHMVNMTAPYIVNDALTNWLRWDETNMTPFDPRALRDAFGCFMTGVTVVTTTSADGMPLGFTANSFSSVSLDPPLLLVSIARTSRNFQHFANAGHFAINVLAESQKDVSGTFARPVEDRFATVEWTAGPAGSPVLSEVSAWFDCRLSQLVEAGDHAILIGEIKGFTASQEPGLGYYRGAYITPAQTAAQLPTGPDVMIAAIVEAWGEVLLVDDGQGGLALPEARVGREGVQAALTQLLRETAPDAAPGEIYAIYDSAAPGRQHIAFRCPATSTDARQGRFVPLEPEHLESVSDPATRSMLDRLAAESRLGNYGVYFGSHIEGQVTHKQGAGA</sequence>
<dbReference type="InterPro" id="IPR029058">
    <property type="entry name" value="AB_hydrolase_fold"/>
</dbReference>
<dbReference type="SMART" id="SM00903">
    <property type="entry name" value="Flavin_Reduct"/>
    <property type="match status" value="1"/>
</dbReference>
<evidence type="ECO:0000313" key="4">
    <source>
        <dbReference type="EMBL" id="REG32681.1"/>
    </source>
</evidence>
<dbReference type="PRINTS" id="PR00111">
    <property type="entry name" value="ABHYDROLASE"/>
</dbReference>
<dbReference type="InterPro" id="IPR012349">
    <property type="entry name" value="Split_barrel_FMN-bd"/>
</dbReference>
<protein>
    <submittedName>
        <fullName evidence="4">Flavin reductase (DIM6/NTAB) family NADH-FMN oxidoreductase RutF</fullName>
    </submittedName>
</protein>
<dbReference type="Proteomes" id="UP000256794">
    <property type="component" value="Unassembled WGS sequence"/>
</dbReference>
<evidence type="ECO:0000259" key="3">
    <source>
        <dbReference type="SMART" id="SM00903"/>
    </source>
</evidence>
<dbReference type="InterPro" id="IPR000073">
    <property type="entry name" value="AB_hydrolase_1"/>
</dbReference>
<dbReference type="GO" id="GO:0042602">
    <property type="term" value="F:riboflavin reductase (NADPH) activity"/>
    <property type="evidence" value="ECO:0007669"/>
    <property type="project" value="TreeGrafter"/>
</dbReference>
<evidence type="ECO:0000256" key="1">
    <source>
        <dbReference type="ARBA" id="ARBA00008898"/>
    </source>
</evidence>
<dbReference type="Pfam" id="PF01613">
    <property type="entry name" value="Flavin_Reduct"/>
    <property type="match status" value="1"/>
</dbReference>
<dbReference type="SUPFAM" id="SSF50475">
    <property type="entry name" value="FMN-binding split barrel"/>
    <property type="match status" value="1"/>
</dbReference>
<keyword evidence="5" id="KW-1185">Reference proteome</keyword>
<keyword evidence="2" id="KW-0560">Oxidoreductase</keyword>
<dbReference type="GO" id="GO:0010181">
    <property type="term" value="F:FMN binding"/>
    <property type="evidence" value="ECO:0007669"/>
    <property type="project" value="InterPro"/>
</dbReference>
<organism evidence="4 5">
    <name type="scientific">Paracoccus versutus</name>
    <name type="common">Thiobacillus versutus</name>
    <dbReference type="NCBI Taxonomy" id="34007"/>
    <lineage>
        <taxon>Bacteria</taxon>
        <taxon>Pseudomonadati</taxon>
        <taxon>Pseudomonadota</taxon>
        <taxon>Alphaproteobacteria</taxon>
        <taxon>Rhodobacterales</taxon>
        <taxon>Paracoccaceae</taxon>
        <taxon>Paracoccus</taxon>
    </lineage>
</organism>